<feature type="compositionally biased region" description="Basic and acidic residues" evidence="1">
    <location>
        <begin position="27"/>
        <end position="41"/>
    </location>
</feature>
<dbReference type="EMBL" id="JACHJQ010000002">
    <property type="protein sequence ID" value="MBB4905763.1"/>
    <property type="molecule type" value="Genomic_DNA"/>
</dbReference>
<keyword evidence="3" id="KW-1185">Reference proteome</keyword>
<feature type="region of interest" description="Disordered" evidence="1">
    <location>
        <begin position="1"/>
        <end position="41"/>
    </location>
</feature>
<dbReference type="Proteomes" id="UP000520767">
    <property type="component" value="Unassembled WGS sequence"/>
</dbReference>
<dbReference type="AlphaFoldDB" id="A0A7W7Q2Q7"/>
<protein>
    <submittedName>
        <fullName evidence="2">Uncharacterized protein</fullName>
    </submittedName>
</protein>
<evidence type="ECO:0000313" key="2">
    <source>
        <dbReference type="EMBL" id="MBB4905763.1"/>
    </source>
</evidence>
<evidence type="ECO:0000256" key="1">
    <source>
        <dbReference type="SAM" id="MobiDB-lite"/>
    </source>
</evidence>
<dbReference type="RefSeq" id="WP_260418017.1">
    <property type="nucleotide sequence ID" value="NZ_JACHJQ010000002.1"/>
</dbReference>
<comment type="caution">
    <text evidence="2">The sequence shown here is derived from an EMBL/GenBank/DDBJ whole genome shotgun (WGS) entry which is preliminary data.</text>
</comment>
<proteinExistence type="predicted"/>
<sequence>MSEQSVMTTPIFDELVNELGGAPQQENAHEAQQDDQKHDER</sequence>
<name>A0A7W7Q2Q7_9PSEU</name>
<gene>
    <name evidence="2" type="ORF">FHR82_001980</name>
</gene>
<organism evidence="2 3">
    <name type="scientific">Actinophytocola algeriensis</name>
    <dbReference type="NCBI Taxonomy" id="1768010"/>
    <lineage>
        <taxon>Bacteria</taxon>
        <taxon>Bacillati</taxon>
        <taxon>Actinomycetota</taxon>
        <taxon>Actinomycetes</taxon>
        <taxon>Pseudonocardiales</taxon>
        <taxon>Pseudonocardiaceae</taxon>
    </lineage>
</organism>
<evidence type="ECO:0000313" key="3">
    <source>
        <dbReference type="Proteomes" id="UP000520767"/>
    </source>
</evidence>
<reference evidence="2 3" key="1">
    <citation type="submission" date="2020-08" db="EMBL/GenBank/DDBJ databases">
        <title>Genomic Encyclopedia of Type Strains, Phase III (KMG-III): the genomes of soil and plant-associated and newly described type strains.</title>
        <authorList>
            <person name="Whitman W."/>
        </authorList>
    </citation>
    <scope>NUCLEOTIDE SEQUENCE [LARGE SCALE GENOMIC DNA]</scope>
    <source>
        <strain evidence="2 3">CECT 8960</strain>
    </source>
</reference>
<accession>A0A7W7Q2Q7</accession>